<dbReference type="EMBL" id="JMQM01000001">
    <property type="protein sequence ID" value="KFB10084.1"/>
    <property type="molecule type" value="Genomic_DNA"/>
</dbReference>
<dbReference type="eggNOG" id="COG1502">
    <property type="taxonomic scope" value="Bacteria"/>
</dbReference>
<dbReference type="SUPFAM" id="SSF56024">
    <property type="entry name" value="Phospholipase D/nuclease"/>
    <property type="match status" value="2"/>
</dbReference>
<dbReference type="CDD" id="cd09143">
    <property type="entry name" value="PLDc_vPLD1_2_like_bac_2"/>
    <property type="match status" value="1"/>
</dbReference>
<keyword evidence="5" id="KW-0964">Secreted</keyword>
<evidence type="ECO:0000256" key="3">
    <source>
        <dbReference type="ARBA" id="ARBA00004613"/>
    </source>
</evidence>
<comment type="catalytic activity">
    <reaction evidence="1">
        <text>a 1,2-diacyl-sn-glycero-3-phosphocholine + H2O = a 1,2-diacyl-sn-glycero-3-phosphate + choline + H(+)</text>
        <dbReference type="Rhea" id="RHEA:14445"/>
        <dbReference type="ChEBI" id="CHEBI:15354"/>
        <dbReference type="ChEBI" id="CHEBI:15377"/>
        <dbReference type="ChEBI" id="CHEBI:15378"/>
        <dbReference type="ChEBI" id="CHEBI:57643"/>
        <dbReference type="ChEBI" id="CHEBI:58608"/>
        <dbReference type="EC" id="3.1.4.4"/>
    </reaction>
</comment>
<dbReference type="GO" id="GO:0005576">
    <property type="term" value="C:extracellular region"/>
    <property type="evidence" value="ECO:0007669"/>
    <property type="project" value="UniProtKB-SubCell"/>
</dbReference>
<dbReference type="PANTHER" id="PTHR18896">
    <property type="entry name" value="PHOSPHOLIPASE D"/>
    <property type="match status" value="1"/>
</dbReference>
<evidence type="ECO:0000256" key="5">
    <source>
        <dbReference type="ARBA" id="ARBA00022525"/>
    </source>
</evidence>
<evidence type="ECO:0000256" key="2">
    <source>
        <dbReference type="ARBA" id="ARBA00003145"/>
    </source>
</evidence>
<accession>A0A084UAU8</accession>
<dbReference type="GO" id="GO:0004630">
    <property type="term" value="F:phospholipase D activity"/>
    <property type="evidence" value="ECO:0007669"/>
    <property type="project" value="UniProtKB-EC"/>
</dbReference>
<feature type="region of interest" description="Disordered" evidence="10">
    <location>
        <begin position="14"/>
        <end position="36"/>
    </location>
</feature>
<dbReference type="RefSeq" id="WP_244444518.1">
    <property type="nucleotide sequence ID" value="NZ_JMQM01000001.1"/>
</dbReference>
<organism evidence="12 13">
    <name type="scientific">Nitratireductor basaltis</name>
    <dbReference type="NCBI Taxonomy" id="472175"/>
    <lineage>
        <taxon>Bacteria</taxon>
        <taxon>Pseudomonadati</taxon>
        <taxon>Pseudomonadota</taxon>
        <taxon>Alphaproteobacteria</taxon>
        <taxon>Hyphomicrobiales</taxon>
        <taxon>Phyllobacteriaceae</taxon>
        <taxon>Nitratireductor</taxon>
    </lineage>
</organism>
<evidence type="ECO:0000259" key="11">
    <source>
        <dbReference type="PROSITE" id="PS50035"/>
    </source>
</evidence>
<dbReference type="Gene3D" id="3.30.870.10">
    <property type="entry name" value="Endonuclease Chain A"/>
    <property type="match status" value="2"/>
</dbReference>
<dbReference type="SMART" id="SM00155">
    <property type="entry name" value="PLDc"/>
    <property type="match status" value="2"/>
</dbReference>
<proteinExistence type="predicted"/>
<dbReference type="Proteomes" id="UP000053675">
    <property type="component" value="Unassembled WGS sequence"/>
</dbReference>
<evidence type="ECO:0000256" key="8">
    <source>
        <dbReference type="ARBA" id="ARBA00023098"/>
    </source>
</evidence>
<dbReference type="PATRIC" id="fig|472175.3.peg.1121"/>
<dbReference type="CDD" id="cd09140">
    <property type="entry name" value="PLDc_vPLD1_2_like_bac_1"/>
    <property type="match status" value="1"/>
</dbReference>
<comment type="function">
    <text evidence="2">Could be a virulence factor.</text>
</comment>
<dbReference type="Pfam" id="PF13091">
    <property type="entry name" value="PLDc_2"/>
    <property type="match status" value="1"/>
</dbReference>
<dbReference type="InterPro" id="IPR015679">
    <property type="entry name" value="PLipase_D_fam"/>
</dbReference>
<keyword evidence="8" id="KW-0443">Lipid metabolism</keyword>
<keyword evidence="6" id="KW-0677">Repeat</keyword>
<evidence type="ECO:0000256" key="7">
    <source>
        <dbReference type="ARBA" id="ARBA00022801"/>
    </source>
</evidence>
<feature type="domain" description="PLD phosphodiesterase" evidence="11">
    <location>
        <begin position="376"/>
        <end position="403"/>
    </location>
</feature>
<dbReference type="PROSITE" id="PS50035">
    <property type="entry name" value="PLD"/>
    <property type="match status" value="2"/>
</dbReference>
<evidence type="ECO:0000256" key="10">
    <source>
        <dbReference type="SAM" id="MobiDB-lite"/>
    </source>
</evidence>
<keyword evidence="13" id="KW-1185">Reference proteome</keyword>
<keyword evidence="7" id="KW-0378">Hydrolase</keyword>
<evidence type="ECO:0000313" key="13">
    <source>
        <dbReference type="Proteomes" id="UP000053675"/>
    </source>
</evidence>
<feature type="domain" description="PLD phosphodiesterase" evidence="11">
    <location>
        <begin position="157"/>
        <end position="184"/>
    </location>
</feature>
<feature type="compositionally biased region" description="Low complexity" evidence="10">
    <location>
        <begin position="27"/>
        <end position="36"/>
    </location>
</feature>
<comment type="subcellular location">
    <subcellularLocation>
        <location evidence="3">Secreted</location>
    </subcellularLocation>
</comment>
<evidence type="ECO:0000256" key="4">
    <source>
        <dbReference type="ARBA" id="ARBA00018392"/>
    </source>
</evidence>
<name>A0A084UAU8_9HYPH</name>
<dbReference type="InterPro" id="IPR001736">
    <property type="entry name" value="PLipase_D/transphosphatidylase"/>
</dbReference>
<evidence type="ECO:0000256" key="9">
    <source>
        <dbReference type="ARBA" id="ARBA00029594"/>
    </source>
</evidence>
<dbReference type="InterPro" id="IPR025202">
    <property type="entry name" value="PLD-like_dom"/>
</dbReference>
<comment type="caution">
    <text evidence="12">The sequence shown here is derived from an EMBL/GenBank/DDBJ whole genome shotgun (WGS) entry which is preliminary data.</text>
</comment>
<evidence type="ECO:0000256" key="1">
    <source>
        <dbReference type="ARBA" id="ARBA00000798"/>
    </source>
</evidence>
<dbReference type="PANTHER" id="PTHR18896:SF76">
    <property type="entry name" value="PHOSPHOLIPASE"/>
    <property type="match status" value="1"/>
</dbReference>
<evidence type="ECO:0000313" key="12">
    <source>
        <dbReference type="EMBL" id="KFB10084.1"/>
    </source>
</evidence>
<sequence length="516" mass="58794">MDASADNMISTNNYLNAKDAGQRQTQSARSEAAASAGSILRPGRNVWRIEKATRLKFLVDGEAYFTMLEQALRNAKRSIWIIGWDFNGNIRLHPDQGEKSVRLGNLIREAVEENEDLTVRILVWRLGSLYSQKKILQKEPWREHPRILVRYDGKHPLRASHHQKLVCLDDSLAFTGGMDLTVHRWDRRPHRPYDPDRVTEDGEAYEPVHDTQIALEGVAAKAIGDLARERWRRATGERHQPEHHGEEIWPDGFDPDLKDCEIGIARTLPSMMGFQGRREAGRLNYDVLRAARKSIYIETQYLASRPLGRLLEKRLAEPDGPEVVILVTESSRGLFEQFVMGGNRDRIIRRLMAADRNNRLRVYYPVAVDETSGKEQEILIHAKVLIVDDRFLRIGSSNLNHRSEGLDTECDVAIEARSPQESQAVEFLRNDLLAEHVGVPLKEVESAVYESGSLVSAIDRLNVGNKHLRPFNLDPGGEKSLLFGTAVLDPLKPYWPLQKVRVLPHRIRSWASRLFS</sequence>
<gene>
    <name evidence="12" type="ORF">EL18_01113</name>
</gene>
<dbReference type="STRING" id="472175.EL18_01113"/>
<dbReference type="AlphaFoldDB" id="A0A084UAU8"/>
<reference evidence="12 13" key="1">
    <citation type="submission" date="2014-05" db="EMBL/GenBank/DDBJ databases">
        <title>Draft Genome Sequence of Nitratireductor basaltis Strain UMTGB225, A Marine Bacterium Isolated from Green Barrel Tunicate.</title>
        <authorList>
            <person name="Gan H.Y."/>
        </authorList>
    </citation>
    <scope>NUCLEOTIDE SEQUENCE [LARGE SCALE GENOMIC DNA]</scope>
    <source>
        <strain evidence="12 13">UMTGB225</strain>
    </source>
</reference>
<dbReference type="GO" id="GO:0009395">
    <property type="term" value="P:phospholipid catabolic process"/>
    <property type="evidence" value="ECO:0007669"/>
    <property type="project" value="TreeGrafter"/>
</dbReference>
<protein>
    <recommendedName>
        <fullName evidence="4">Phospholipase D</fullName>
    </recommendedName>
    <alternativeName>
        <fullName evidence="9">Choline phosphatase</fullName>
    </alternativeName>
</protein>
<evidence type="ECO:0000256" key="6">
    <source>
        <dbReference type="ARBA" id="ARBA00022737"/>
    </source>
</evidence>